<evidence type="ECO:0000313" key="14">
    <source>
        <dbReference type="Proteomes" id="UP000027456"/>
    </source>
</evidence>
<dbReference type="InterPro" id="IPR010971">
    <property type="entry name" value="UbiH/COQ6"/>
</dbReference>
<evidence type="ECO:0000256" key="1">
    <source>
        <dbReference type="ARBA" id="ARBA00001974"/>
    </source>
</evidence>
<comment type="catalytic activity">
    <reaction evidence="11">
        <text>a 2-methoxy-6-(all-trans-polyprenyl)phenol + 2 reduced [2Fe-2S]-[ferredoxin] + O2 + 2 H(+) = a 2-methoxy-6-(all-trans-polyprenyl)benzene-1,4-diol + 2 oxidized [2Fe-2S]-[ferredoxin] + H2O</text>
        <dbReference type="Rhea" id="RHEA:81183"/>
        <dbReference type="Rhea" id="RHEA-COMP:9551"/>
        <dbReference type="Rhea" id="RHEA-COMP:10000"/>
        <dbReference type="Rhea" id="RHEA-COMP:10001"/>
        <dbReference type="Rhea" id="RHEA-COMP:10858"/>
        <dbReference type="ChEBI" id="CHEBI:15377"/>
        <dbReference type="ChEBI" id="CHEBI:15378"/>
        <dbReference type="ChEBI" id="CHEBI:15379"/>
        <dbReference type="ChEBI" id="CHEBI:33737"/>
        <dbReference type="ChEBI" id="CHEBI:33738"/>
        <dbReference type="ChEBI" id="CHEBI:62731"/>
        <dbReference type="ChEBI" id="CHEBI:84166"/>
        <dbReference type="EC" id="1.14.15.46"/>
    </reaction>
</comment>
<keyword evidence="10 11" id="KW-0472">Membrane</keyword>
<evidence type="ECO:0000256" key="7">
    <source>
        <dbReference type="ARBA" id="ARBA00023002"/>
    </source>
</evidence>
<dbReference type="InterPro" id="IPR018168">
    <property type="entry name" value="Ubi_Hdrlase_CS"/>
</dbReference>
<dbReference type="InterPro" id="IPR000689">
    <property type="entry name" value="UbQ_mOase_COQ6"/>
</dbReference>
<name>A0A074S6H2_9AGAM</name>
<evidence type="ECO:0000256" key="4">
    <source>
        <dbReference type="ARBA" id="ARBA00022688"/>
    </source>
</evidence>
<dbReference type="Proteomes" id="UP000027456">
    <property type="component" value="Unassembled WGS sequence"/>
</dbReference>
<dbReference type="GO" id="GO:0031314">
    <property type="term" value="C:extrinsic component of mitochondrial inner membrane"/>
    <property type="evidence" value="ECO:0007669"/>
    <property type="project" value="UniProtKB-UniRule"/>
</dbReference>
<keyword evidence="6 11" id="KW-0274">FAD</keyword>
<keyword evidence="3 11" id="KW-0285">Flavoprotein</keyword>
<organism evidence="13 14">
    <name type="scientific">Rhizoctonia solani 123E</name>
    <dbReference type="NCBI Taxonomy" id="1423351"/>
    <lineage>
        <taxon>Eukaryota</taxon>
        <taxon>Fungi</taxon>
        <taxon>Dikarya</taxon>
        <taxon>Basidiomycota</taxon>
        <taxon>Agaricomycotina</taxon>
        <taxon>Agaricomycetes</taxon>
        <taxon>Cantharellales</taxon>
        <taxon>Ceratobasidiaceae</taxon>
        <taxon>Rhizoctonia</taxon>
    </lineage>
</organism>
<evidence type="ECO:0000256" key="11">
    <source>
        <dbReference type="HAMAP-Rule" id="MF_03193"/>
    </source>
</evidence>
<comment type="similarity">
    <text evidence="2 11">Belongs to the UbiH/COQ6 family.</text>
</comment>
<gene>
    <name evidence="11" type="primary">COQ6</name>
    <name evidence="13" type="ORF">V565_012760</name>
</gene>
<comment type="catalytic activity">
    <reaction evidence="11">
        <text>a 4-hydroxy-3-(all-trans-polyprenyl)benzoate + 2 reduced [2Fe-2S]-[ferredoxin] + O2 + 2 H(+) = a 3,4-dihydroxy-5-(all-trans-polyprenyl)benzoate + 2 oxidized [2Fe-2S]-[ferredoxin] + H2O</text>
        <dbReference type="Rhea" id="RHEA:81195"/>
        <dbReference type="Rhea" id="RHEA-COMP:9514"/>
        <dbReference type="Rhea" id="RHEA-COMP:10000"/>
        <dbReference type="Rhea" id="RHEA-COMP:10001"/>
        <dbReference type="Rhea" id="RHEA-COMP:10930"/>
        <dbReference type="ChEBI" id="CHEBI:15377"/>
        <dbReference type="ChEBI" id="CHEBI:15378"/>
        <dbReference type="ChEBI" id="CHEBI:15379"/>
        <dbReference type="ChEBI" id="CHEBI:33737"/>
        <dbReference type="ChEBI" id="CHEBI:33738"/>
        <dbReference type="ChEBI" id="CHEBI:64694"/>
        <dbReference type="ChEBI" id="CHEBI:78396"/>
        <dbReference type="EC" id="1.14.15.45"/>
    </reaction>
</comment>
<dbReference type="PRINTS" id="PR00420">
    <property type="entry name" value="RNGMNOXGNASE"/>
</dbReference>
<dbReference type="HAMAP" id="MF_03193">
    <property type="entry name" value="COQ6_monooxygenase"/>
    <property type="match status" value="1"/>
</dbReference>
<keyword evidence="14" id="KW-1185">Reference proteome</keyword>
<dbReference type="GO" id="GO:0120538">
    <property type="term" value="F:2-methoxy-6-polyprenolphenol 4-hydroxylase activity"/>
    <property type="evidence" value="ECO:0007669"/>
    <property type="project" value="UniProtKB-EC"/>
</dbReference>
<keyword evidence="5 11" id="KW-0999">Mitochondrion inner membrane</keyword>
<dbReference type="EC" id="1.14.15.46" evidence="11"/>
<comment type="cofactor">
    <cofactor evidence="1 11">
        <name>FAD</name>
        <dbReference type="ChEBI" id="CHEBI:57692"/>
    </cofactor>
</comment>
<dbReference type="Pfam" id="PF01494">
    <property type="entry name" value="FAD_binding_3"/>
    <property type="match status" value="2"/>
</dbReference>
<evidence type="ECO:0000256" key="6">
    <source>
        <dbReference type="ARBA" id="ARBA00022827"/>
    </source>
</evidence>
<comment type="subcellular location">
    <subcellularLocation>
        <location evidence="11">Mitochondrion inner membrane</location>
        <topology evidence="11">Peripheral membrane protein</topology>
        <orientation evidence="11">Matrix side</orientation>
    </subcellularLocation>
</comment>
<protein>
    <recommendedName>
        <fullName evidence="11">Ubiquinone biosynthesis monooxygenase COQ6, mitochondrial</fullName>
        <ecNumber evidence="11">1.14.15.45</ecNumber>
    </recommendedName>
    <alternativeName>
        <fullName evidence="11">2-methoxy-6-polyprenolphenol 4-hydroxylase</fullName>
        <ecNumber evidence="11">1.14.15.46</ecNumber>
    </alternativeName>
</protein>
<dbReference type="NCBIfam" id="TIGR01988">
    <property type="entry name" value="Ubi-OHases"/>
    <property type="match status" value="1"/>
</dbReference>
<dbReference type="GO" id="GO:0016712">
    <property type="term" value="F:oxidoreductase activity, acting on paired donors, with incorporation or reduction of molecular oxygen, reduced flavin or flavoprotein as one donor, and incorporation of one atom of oxygen"/>
    <property type="evidence" value="ECO:0007669"/>
    <property type="project" value="UniProtKB-UniRule"/>
</dbReference>
<dbReference type="STRING" id="1423351.A0A074S6H2"/>
<dbReference type="PROSITE" id="PS01304">
    <property type="entry name" value="UBIH"/>
    <property type="match status" value="1"/>
</dbReference>
<proteinExistence type="inferred from homology"/>
<dbReference type="InterPro" id="IPR002938">
    <property type="entry name" value="FAD-bd"/>
</dbReference>
<keyword evidence="13" id="KW-0830">Ubiquinone</keyword>
<accession>A0A074S6H2</accession>
<keyword evidence="8 11" id="KW-0503">Monooxygenase</keyword>
<dbReference type="EC" id="1.14.15.45" evidence="11"/>
<evidence type="ECO:0000256" key="3">
    <source>
        <dbReference type="ARBA" id="ARBA00022630"/>
    </source>
</evidence>
<feature type="domain" description="FAD-binding" evidence="12">
    <location>
        <begin position="419"/>
        <end position="462"/>
    </location>
</feature>
<reference evidence="13 14" key="1">
    <citation type="submission" date="2013-12" db="EMBL/GenBank/DDBJ databases">
        <authorList>
            <person name="Cubeta M."/>
            <person name="Pakala S."/>
            <person name="Fedorova N."/>
            <person name="Thomas E."/>
            <person name="Dean R."/>
            <person name="Jabaji S."/>
            <person name="Neate S."/>
            <person name="Toda T."/>
            <person name="Tavantzis S."/>
            <person name="Vilgalys R."/>
            <person name="Bharathan N."/>
            <person name="Pakala S."/>
            <person name="Losada L.S."/>
            <person name="Zafar N."/>
            <person name="Nierman W."/>
        </authorList>
    </citation>
    <scope>NUCLEOTIDE SEQUENCE [LARGE SCALE GENOMIC DNA]</scope>
    <source>
        <strain evidence="13 14">123E</strain>
    </source>
</reference>
<dbReference type="AlphaFoldDB" id="A0A074S6H2"/>
<evidence type="ECO:0000313" key="13">
    <source>
        <dbReference type="EMBL" id="KEP54804.1"/>
    </source>
</evidence>
<dbReference type="GO" id="GO:0071949">
    <property type="term" value="F:FAD binding"/>
    <property type="evidence" value="ECO:0007669"/>
    <property type="project" value="InterPro"/>
</dbReference>
<evidence type="ECO:0000256" key="5">
    <source>
        <dbReference type="ARBA" id="ARBA00022792"/>
    </source>
</evidence>
<dbReference type="EMBL" id="AZST01000018">
    <property type="protein sequence ID" value="KEP54804.1"/>
    <property type="molecule type" value="Genomic_DNA"/>
</dbReference>
<dbReference type="OrthoDB" id="683240at2759"/>
<keyword evidence="7 11" id="KW-0560">Oxidoreductase</keyword>
<dbReference type="SUPFAM" id="SSF51905">
    <property type="entry name" value="FAD/NAD(P)-binding domain"/>
    <property type="match status" value="1"/>
</dbReference>
<dbReference type="UniPathway" id="UPA00232"/>
<dbReference type="GO" id="GO:0106364">
    <property type="term" value="F:4-hydroxy-3-all-trans-polyprenylbenzoate oxygenase activity"/>
    <property type="evidence" value="ECO:0007669"/>
    <property type="project" value="UniProtKB-EC"/>
</dbReference>
<dbReference type="HOGENOM" id="CLU_009665_8_0_1"/>
<comment type="pathway">
    <text evidence="11">Cofactor biosynthesis; ubiquinone biosynthesis.</text>
</comment>
<evidence type="ECO:0000256" key="2">
    <source>
        <dbReference type="ARBA" id="ARBA00005349"/>
    </source>
</evidence>
<evidence type="ECO:0000256" key="10">
    <source>
        <dbReference type="ARBA" id="ARBA00023136"/>
    </source>
</evidence>
<comment type="subunit">
    <text evidence="11">Component of a multi-subunit COQ enzyme complex, composed of at least COQ3, COQ4, COQ5, COQ6, COQ7 and COQ9.</text>
</comment>
<keyword evidence="9 11" id="KW-0496">Mitochondrion</keyword>
<comment type="function">
    <text evidence="11">FAD-dependent monooxygenase required for two non-consecutive steps during ubiquinone biosynthesis. Required for the C5-ring hydroxylation during ubiquinone biosynthesis by catalyzing the hydroxylation of 4-hydroxy-3-(all-trans-polyprenyl)benzoic acid to 3,4-dihydroxy-5-(all-trans-polyprenyl)benzoic acid. Also acts downstream of coq4, for the C1-hydroxylation during ubiquinone biosynthesis by catalyzing the hydroxylation of 2-methoxy-6-(all-trans-polyprenyl)phenol to 2-methoxy-6-(all-trans-polyprenyl)benzene-1,4-diol. The electrons required for the hydroxylation reaction are funneled indirectly to coq6 from NADPH via a ferredoxin/ferredoxin reductase system.</text>
</comment>
<dbReference type="InterPro" id="IPR036188">
    <property type="entry name" value="FAD/NAD-bd_sf"/>
</dbReference>
<dbReference type="PANTHER" id="PTHR43876">
    <property type="entry name" value="UBIQUINONE BIOSYNTHESIS MONOOXYGENASE COQ6, MITOCHONDRIAL"/>
    <property type="match status" value="1"/>
</dbReference>
<dbReference type="InterPro" id="IPR051205">
    <property type="entry name" value="UbiH/COQ6_monooxygenase"/>
</dbReference>
<keyword evidence="4 11" id="KW-0831">Ubiquinone biosynthesis</keyword>
<sequence length="590" mass="62798">MLSLRHCPKSARYTLRSRSPASLKLRVVQSRFDRPLSTQTTEDYDVVIIGGGPAGLALAAGLGTNAITSRLKTALVEASSLDKVRNWTEAPGQYSNRVSSLTNESVAFIQRTGSWEYVDTKRVCPLEAMQVWDGISDARIHFSPSDLARLPTTGAIPDSMATMTENLNLQQGLLKRLDSVPNVKLMDTTKVEDIQNGPGENNTWPVVNTSSGQSLRSRLLIGADGFNSPVRKFAGIESSGWAYDTHAVVATLFHPHRDKHATLAHLEQPNSTAFQRFLTTGPIACLPLTSTASSLVWSTTPQIASALKAVPPATLAIFVNAAFRLPNPALQNLYSALLLAHQKETPLSPEAARAEVQQAEIAYSVPPHDARASADIDSLTKGVLPEGSNLLPPLVVDIQDKSIAGFPLKYSHAETYIGTGRGARTVLVGDAAHTVHPLAGQGLNMGLSDIRELVTCLGNAISTGFDIGSYTALLPYMRARYMPNQSLLLATDSLHKLYGTDAPPIVWARSTGLEIINELSTIKGALMGVAGASPGNTSTSWWNAAATGVEGLAGAGDVLRAVGGGLKDAFTKTGSNIVQGGVNALRNSRR</sequence>
<dbReference type="Gene3D" id="3.50.50.60">
    <property type="entry name" value="FAD/NAD(P)-binding domain"/>
    <property type="match status" value="2"/>
</dbReference>
<evidence type="ECO:0000259" key="12">
    <source>
        <dbReference type="Pfam" id="PF01494"/>
    </source>
</evidence>
<evidence type="ECO:0000256" key="8">
    <source>
        <dbReference type="ARBA" id="ARBA00023033"/>
    </source>
</evidence>
<comment type="caution">
    <text evidence="13">The sequence shown here is derived from an EMBL/GenBank/DDBJ whole genome shotgun (WGS) entry which is preliminary data.</text>
</comment>
<evidence type="ECO:0000256" key="9">
    <source>
        <dbReference type="ARBA" id="ARBA00023128"/>
    </source>
</evidence>
<dbReference type="PANTHER" id="PTHR43876:SF7">
    <property type="entry name" value="UBIQUINONE BIOSYNTHESIS MONOOXYGENASE COQ6, MITOCHONDRIAL"/>
    <property type="match status" value="1"/>
</dbReference>
<feature type="domain" description="FAD-binding" evidence="12">
    <location>
        <begin position="43"/>
        <end position="290"/>
    </location>
</feature>